<keyword evidence="3" id="KW-1185">Reference proteome</keyword>
<organism evidence="2 3">
    <name type="scientific">Rhodotorula mucilaginosa</name>
    <name type="common">Yeast</name>
    <name type="synonym">Rhodotorula rubra</name>
    <dbReference type="NCBI Taxonomy" id="5537"/>
    <lineage>
        <taxon>Eukaryota</taxon>
        <taxon>Fungi</taxon>
        <taxon>Dikarya</taxon>
        <taxon>Basidiomycota</taxon>
        <taxon>Pucciniomycotina</taxon>
        <taxon>Microbotryomycetes</taxon>
        <taxon>Sporidiobolales</taxon>
        <taxon>Sporidiobolaceae</taxon>
        <taxon>Rhodotorula</taxon>
    </lineage>
</organism>
<evidence type="ECO:0000256" key="1">
    <source>
        <dbReference type="SAM" id="MobiDB-lite"/>
    </source>
</evidence>
<name>A0A9P6VWN2_RHOMI</name>
<gene>
    <name evidence="2" type="ORF">C6P46_006608</name>
</gene>
<dbReference type="AlphaFoldDB" id="A0A9P6VWN2"/>
<evidence type="ECO:0000313" key="3">
    <source>
        <dbReference type="Proteomes" id="UP000777482"/>
    </source>
</evidence>
<feature type="region of interest" description="Disordered" evidence="1">
    <location>
        <begin position="1"/>
        <end position="70"/>
    </location>
</feature>
<proteinExistence type="predicted"/>
<reference evidence="2 3" key="1">
    <citation type="submission" date="2020-11" db="EMBL/GenBank/DDBJ databases">
        <title>Kefir isolates.</title>
        <authorList>
            <person name="Marcisauskas S."/>
            <person name="Kim Y."/>
            <person name="Blasche S."/>
        </authorList>
    </citation>
    <scope>NUCLEOTIDE SEQUENCE [LARGE SCALE GENOMIC DNA]</scope>
    <source>
        <strain evidence="2 3">KR</strain>
    </source>
</reference>
<protein>
    <submittedName>
        <fullName evidence="2">Uncharacterized protein</fullName>
    </submittedName>
</protein>
<dbReference type="EMBL" id="PUHQ01000084">
    <property type="protein sequence ID" value="KAG0657215.1"/>
    <property type="molecule type" value="Genomic_DNA"/>
</dbReference>
<dbReference type="Proteomes" id="UP000777482">
    <property type="component" value="Unassembled WGS sequence"/>
</dbReference>
<sequence>MSRRDSTYFSEGQQPGGAQDGFDSSDDGLGSSMHLSPSFMGGFVQEDSRRGSNYYGSDHGALASLEPGDW</sequence>
<accession>A0A9P6VWN2</accession>
<evidence type="ECO:0000313" key="2">
    <source>
        <dbReference type="EMBL" id="KAG0657215.1"/>
    </source>
</evidence>
<comment type="caution">
    <text evidence="2">The sequence shown here is derived from an EMBL/GenBank/DDBJ whole genome shotgun (WGS) entry which is preliminary data.</text>
</comment>